<keyword evidence="3" id="KW-1185">Reference proteome</keyword>
<protein>
    <submittedName>
        <fullName evidence="2">DUF4260 domain-containing protein</fullName>
    </submittedName>
</protein>
<dbReference type="Pfam" id="PF14079">
    <property type="entry name" value="DUF4260"/>
    <property type="match status" value="1"/>
</dbReference>
<sequence length="116" mass="13348">MILLLRLENLVFFVASIFAYHFYGYSWSLFAIFFLVPDMTLIGYLINAKVGAILYNLMHSYIGAVIFAVFAFFIASTLMPFVFIWLAHISFDRALGFGLKYRDSFKHTHLGFIGKP</sequence>
<comment type="caution">
    <text evidence="2">The sequence shown here is derived from an EMBL/GenBank/DDBJ whole genome shotgun (WGS) entry which is preliminary data.</text>
</comment>
<keyword evidence="1" id="KW-0472">Membrane</keyword>
<evidence type="ECO:0000313" key="2">
    <source>
        <dbReference type="EMBL" id="GAA5107010.1"/>
    </source>
</evidence>
<organism evidence="2 3">
    <name type="scientific">Orbus sasakiae</name>
    <dbReference type="NCBI Taxonomy" id="1078475"/>
    <lineage>
        <taxon>Bacteria</taxon>
        <taxon>Pseudomonadati</taxon>
        <taxon>Pseudomonadota</taxon>
        <taxon>Gammaproteobacteria</taxon>
        <taxon>Orbales</taxon>
        <taxon>Orbaceae</taxon>
        <taxon>Orbus</taxon>
    </lineage>
</organism>
<reference evidence="3" key="1">
    <citation type="journal article" date="2019" name="Int. J. Syst. Evol. Microbiol.">
        <title>The Global Catalogue of Microorganisms (GCM) 10K type strain sequencing project: providing services to taxonomists for standard genome sequencing and annotation.</title>
        <authorList>
            <consortium name="The Broad Institute Genomics Platform"/>
            <consortium name="The Broad Institute Genome Sequencing Center for Infectious Disease"/>
            <person name="Wu L."/>
            <person name="Ma J."/>
        </authorList>
    </citation>
    <scope>NUCLEOTIDE SEQUENCE [LARGE SCALE GENOMIC DNA]</scope>
    <source>
        <strain evidence="3">JCM 18050</strain>
    </source>
</reference>
<evidence type="ECO:0000313" key="3">
    <source>
        <dbReference type="Proteomes" id="UP001500171"/>
    </source>
</evidence>
<keyword evidence="1" id="KW-0812">Transmembrane</keyword>
<accession>A0ABP9N5Q8</accession>
<name>A0ABP9N5Q8_9GAMM</name>
<feature type="transmembrane region" description="Helical" evidence="1">
    <location>
        <begin position="7"/>
        <end position="23"/>
    </location>
</feature>
<keyword evidence="1" id="KW-1133">Transmembrane helix</keyword>
<dbReference type="RefSeq" id="WP_345488978.1">
    <property type="nucleotide sequence ID" value="NZ_BAABHY010000001.1"/>
</dbReference>
<dbReference type="EMBL" id="BAABHY010000001">
    <property type="protein sequence ID" value="GAA5107010.1"/>
    <property type="molecule type" value="Genomic_DNA"/>
</dbReference>
<evidence type="ECO:0000256" key="1">
    <source>
        <dbReference type="SAM" id="Phobius"/>
    </source>
</evidence>
<proteinExistence type="predicted"/>
<dbReference type="Proteomes" id="UP001500171">
    <property type="component" value="Unassembled WGS sequence"/>
</dbReference>
<gene>
    <name evidence="2" type="ORF">GCM10023211_07600</name>
</gene>
<dbReference type="InterPro" id="IPR025356">
    <property type="entry name" value="DUF4260"/>
</dbReference>
<feature type="transmembrane region" description="Helical" evidence="1">
    <location>
        <begin position="60"/>
        <end position="87"/>
    </location>
</feature>